<feature type="compositionally biased region" description="Basic and acidic residues" evidence="1">
    <location>
        <begin position="406"/>
        <end position="424"/>
    </location>
</feature>
<feature type="chain" id="PRO_5042111220" description="STI1 domain-containing protein" evidence="2">
    <location>
        <begin position="18"/>
        <end position="424"/>
    </location>
</feature>
<name>A0AAD3HBT8_9STRA</name>
<dbReference type="Proteomes" id="UP001054902">
    <property type="component" value="Unassembled WGS sequence"/>
</dbReference>
<accession>A0AAD3HBT8</accession>
<reference evidence="3 4" key="1">
    <citation type="journal article" date="2021" name="Sci. Rep.">
        <title>The genome of the diatom Chaetoceros tenuissimus carries an ancient integrated fragment of an extant virus.</title>
        <authorList>
            <person name="Hongo Y."/>
            <person name="Kimura K."/>
            <person name="Takaki Y."/>
            <person name="Yoshida Y."/>
            <person name="Baba S."/>
            <person name="Kobayashi G."/>
            <person name="Nagasaki K."/>
            <person name="Hano T."/>
            <person name="Tomaru Y."/>
        </authorList>
    </citation>
    <scope>NUCLEOTIDE SEQUENCE [LARGE SCALE GENOMIC DNA]</scope>
    <source>
        <strain evidence="3 4">NIES-3715</strain>
    </source>
</reference>
<comment type="caution">
    <text evidence="3">The sequence shown here is derived from an EMBL/GenBank/DDBJ whole genome shotgun (WGS) entry which is preliminary data.</text>
</comment>
<dbReference type="EMBL" id="BLLK01000058">
    <property type="protein sequence ID" value="GFH57511.1"/>
    <property type="molecule type" value="Genomic_DNA"/>
</dbReference>
<evidence type="ECO:0000313" key="4">
    <source>
        <dbReference type="Proteomes" id="UP001054902"/>
    </source>
</evidence>
<keyword evidence="4" id="KW-1185">Reference proteome</keyword>
<feature type="compositionally biased region" description="Polar residues" evidence="1">
    <location>
        <begin position="393"/>
        <end position="404"/>
    </location>
</feature>
<dbReference type="AlphaFoldDB" id="A0AAD3HBT8"/>
<feature type="region of interest" description="Disordered" evidence="1">
    <location>
        <begin position="278"/>
        <end position="315"/>
    </location>
</feature>
<feature type="signal peptide" evidence="2">
    <location>
        <begin position="1"/>
        <end position="17"/>
    </location>
</feature>
<evidence type="ECO:0000256" key="1">
    <source>
        <dbReference type="SAM" id="MobiDB-lite"/>
    </source>
</evidence>
<keyword evidence="2" id="KW-0732">Signal</keyword>
<organism evidence="3 4">
    <name type="scientific">Chaetoceros tenuissimus</name>
    <dbReference type="NCBI Taxonomy" id="426638"/>
    <lineage>
        <taxon>Eukaryota</taxon>
        <taxon>Sar</taxon>
        <taxon>Stramenopiles</taxon>
        <taxon>Ochrophyta</taxon>
        <taxon>Bacillariophyta</taxon>
        <taxon>Coscinodiscophyceae</taxon>
        <taxon>Chaetocerotophycidae</taxon>
        <taxon>Chaetocerotales</taxon>
        <taxon>Chaetocerotaceae</taxon>
        <taxon>Chaetoceros</taxon>
    </lineage>
</organism>
<sequence length="424" mass="46873">MKLSSLVLFAMSATSSAFVTQSTGQVSQTRTTLFMSTPMPDPERMKQIMEEEARNPENMKASANMLKNLKPEDIDGMLREMDNMPEAQKKQLEAMGMNPAMMRQSMEMMKDNPAMAKQMANMMDSMTPEEMMEKSRQAQANFANMGMGSPAAPSAQPAVVDAEVVKSEDEDVDEDDEEETESVPLPDADVLDTLYKTAEIMSDGLGGKVTFAGFSSIPPIALLIGNDSERDLSKKELKECWADGSLGSTRVDRVGFERVLTEVQEYFTLPILEKAKERTLPQKRGATKSKPTSSSTSSQPSAVAQPYGSGPQVGQDIPAEILEQQVKNMSDTDMDTMLQQMQNLTPEQEARMKAMGVDPKMMQKTASLMNSNSLMKGAAKMMMKNMSAEQMKEASQQAQEQMSKMSPEEIEKAYEELEKRTNGK</sequence>
<gene>
    <name evidence="3" type="ORF">CTEN210_13987</name>
</gene>
<feature type="compositionally biased region" description="Low complexity" evidence="1">
    <location>
        <begin position="288"/>
        <end position="306"/>
    </location>
</feature>
<evidence type="ECO:0000313" key="3">
    <source>
        <dbReference type="EMBL" id="GFH57511.1"/>
    </source>
</evidence>
<evidence type="ECO:0008006" key="5">
    <source>
        <dbReference type="Google" id="ProtNLM"/>
    </source>
</evidence>
<protein>
    <recommendedName>
        <fullName evidence="5">STI1 domain-containing protein</fullName>
    </recommendedName>
</protein>
<evidence type="ECO:0000256" key="2">
    <source>
        <dbReference type="SAM" id="SignalP"/>
    </source>
</evidence>
<feature type="region of interest" description="Disordered" evidence="1">
    <location>
        <begin position="388"/>
        <end position="424"/>
    </location>
</feature>
<proteinExistence type="predicted"/>